<evidence type="ECO:0000256" key="8">
    <source>
        <dbReference type="SAM" id="MobiDB-lite"/>
    </source>
</evidence>
<dbReference type="PANTHER" id="PTHR30193:SF37">
    <property type="entry name" value="INNER MEMBRANE ABC TRANSPORTER PERMEASE PROTEIN YCJO"/>
    <property type="match status" value="1"/>
</dbReference>
<evidence type="ECO:0000256" key="1">
    <source>
        <dbReference type="ARBA" id="ARBA00004651"/>
    </source>
</evidence>
<name>A0A7K0K107_9ACTO</name>
<comment type="caution">
    <text evidence="10">The sequence shown here is derived from an EMBL/GenBank/DDBJ whole genome shotgun (WGS) entry which is preliminary data.</text>
</comment>
<dbReference type="GO" id="GO:0005886">
    <property type="term" value="C:plasma membrane"/>
    <property type="evidence" value="ECO:0007669"/>
    <property type="project" value="UniProtKB-SubCell"/>
</dbReference>
<dbReference type="SUPFAM" id="SSF161098">
    <property type="entry name" value="MetI-like"/>
    <property type="match status" value="1"/>
</dbReference>
<evidence type="ECO:0000256" key="3">
    <source>
        <dbReference type="ARBA" id="ARBA00022475"/>
    </source>
</evidence>
<dbReference type="EMBL" id="VUMY01000001">
    <property type="protein sequence ID" value="MST48705.1"/>
    <property type="molecule type" value="Genomic_DNA"/>
</dbReference>
<feature type="transmembrane region" description="Helical" evidence="7">
    <location>
        <begin position="43"/>
        <end position="64"/>
    </location>
</feature>
<dbReference type="InterPro" id="IPR051393">
    <property type="entry name" value="ABC_transporter_permease"/>
</dbReference>
<feature type="domain" description="ABC transmembrane type-1" evidence="9">
    <location>
        <begin position="102"/>
        <end position="318"/>
    </location>
</feature>
<dbReference type="PROSITE" id="PS50928">
    <property type="entry name" value="ABC_TM1"/>
    <property type="match status" value="1"/>
</dbReference>
<dbReference type="InterPro" id="IPR035906">
    <property type="entry name" value="MetI-like_sf"/>
</dbReference>
<keyword evidence="4 7" id="KW-0812">Transmembrane</keyword>
<protein>
    <submittedName>
        <fullName evidence="10">Sugar ABC transporter permease</fullName>
    </submittedName>
</protein>
<evidence type="ECO:0000259" key="9">
    <source>
        <dbReference type="PROSITE" id="PS50928"/>
    </source>
</evidence>
<keyword evidence="5 7" id="KW-1133">Transmembrane helix</keyword>
<dbReference type="Proteomes" id="UP000442535">
    <property type="component" value="Unassembled WGS sequence"/>
</dbReference>
<keyword evidence="6 7" id="KW-0472">Membrane</keyword>
<evidence type="ECO:0000313" key="10">
    <source>
        <dbReference type="EMBL" id="MST48705.1"/>
    </source>
</evidence>
<evidence type="ECO:0000256" key="5">
    <source>
        <dbReference type="ARBA" id="ARBA00022989"/>
    </source>
</evidence>
<feature type="region of interest" description="Disordered" evidence="8">
    <location>
        <begin position="1"/>
        <end position="35"/>
    </location>
</feature>
<dbReference type="RefSeq" id="WP_154542634.1">
    <property type="nucleotide sequence ID" value="NZ_VUMY01000001.1"/>
</dbReference>
<dbReference type="GO" id="GO:0055085">
    <property type="term" value="P:transmembrane transport"/>
    <property type="evidence" value="ECO:0007669"/>
    <property type="project" value="InterPro"/>
</dbReference>
<keyword evidence="11" id="KW-1185">Reference proteome</keyword>
<gene>
    <name evidence="10" type="ORF">FYJ63_00265</name>
</gene>
<keyword evidence="3" id="KW-1003">Cell membrane</keyword>
<dbReference type="CDD" id="cd06261">
    <property type="entry name" value="TM_PBP2"/>
    <property type="match status" value="1"/>
</dbReference>
<feature type="transmembrane region" description="Helical" evidence="7">
    <location>
        <begin position="237"/>
        <end position="261"/>
    </location>
</feature>
<feature type="transmembrane region" description="Helical" evidence="7">
    <location>
        <begin position="297"/>
        <end position="318"/>
    </location>
</feature>
<accession>A0A7K0K107</accession>
<feature type="transmembrane region" description="Helical" evidence="7">
    <location>
        <begin position="106"/>
        <end position="128"/>
    </location>
</feature>
<reference evidence="10 11" key="1">
    <citation type="submission" date="2019-08" db="EMBL/GenBank/DDBJ databases">
        <title>In-depth cultivation of the pig gut microbiome towards novel bacterial diversity and tailored functional studies.</title>
        <authorList>
            <person name="Wylensek D."/>
            <person name="Hitch T.C.A."/>
            <person name="Clavel T."/>
        </authorList>
    </citation>
    <scope>NUCLEOTIDE SEQUENCE [LARGE SCALE GENOMIC DNA]</scope>
    <source>
        <strain evidence="10 11">RF-GAM-744-WT-7</strain>
    </source>
</reference>
<comment type="similarity">
    <text evidence="7">Belongs to the binding-protein-dependent transport system permease family.</text>
</comment>
<feature type="transmembrane region" description="Helical" evidence="7">
    <location>
        <begin position="190"/>
        <end position="209"/>
    </location>
</feature>
<feature type="transmembrane region" description="Helical" evidence="7">
    <location>
        <begin position="140"/>
        <end position="161"/>
    </location>
</feature>
<sequence>MTQSGGELAVEAVENSPRNSGVLSNTDSTLPKQPGNNGGRKRFAFLCSLPAAILMFIFIVLPTIQVFQMSVFKWGGYSPDKTFVGLNNFKILFEDMKFIEAFQNTVLLLVVVTSVTLPTAVIFAAILVQVKVLGSGFIRFILYLPSILSMVIIAAMFSAIYSENDGLLNSVLQVIGLGNLTQSWLGNQSIVIYSVAFAMLWQSCGYYMVMYMSAMAGVDSSIYEAARIDGASRIRQLFVITIPLIWSNIRTTLTFFIISSINLSFVIVRAMTGGGPDGSSEVLLGYLYNQAFDNSQFGYGMAIGVVTFTFSFALSLIVSRVTKREVIQYG</sequence>
<dbReference type="AlphaFoldDB" id="A0A7K0K107"/>
<evidence type="ECO:0000256" key="6">
    <source>
        <dbReference type="ARBA" id="ARBA00023136"/>
    </source>
</evidence>
<feature type="compositionally biased region" description="Polar residues" evidence="8">
    <location>
        <begin position="16"/>
        <end position="35"/>
    </location>
</feature>
<evidence type="ECO:0000256" key="4">
    <source>
        <dbReference type="ARBA" id="ARBA00022692"/>
    </source>
</evidence>
<comment type="subcellular location">
    <subcellularLocation>
        <location evidence="1 7">Cell membrane</location>
        <topology evidence="1 7">Multi-pass membrane protein</topology>
    </subcellularLocation>
</comment>
<keyword evidence="2 7" id="KW-0813">Transport</keyword>
<dbReference type="PANTHER" id="PTHR30193">
    <property type="entry name" value="ABC TRANSPORTER PERMEASE PROTEIN"/>
    <property type="match status" value="1"/>
</dbReference>
<evidence type="ECO:0000256" key="2">
    <source>
        <dbReference type="ARBA" id="ARBA00022448"/>
    </source>
</evidence>
<dbReference type="Gene3D" id="1.10.3720.10">
    <property type="entry name" value="MetI-like"/>
    <property type="match status" value="1"/>
</dbReference>
<dbReference type="Pfam" id="PF00528">
    <property type="entry name" value="BPD_transp_1"/>
    <property type="match status" value="1"/>
</dbReference>
<evidence type="ECO:0000313" key="11">
    <source>
        <dbReference type="Proteomes" id="UP000442535"/>
    </source>
</evidence>
<dbReference type="InterPro" id="IPR000515">
    <property type="entry name" value="MetI-like"/>
</dbReference>
<proteinExistence type="inferred from homology"/>
<organism evidence="10 11">
    <name type="scientific">Mobiluncus porci</name>
    <dbReference type="NCBI Taxonomy" id="2652278"/>
    <lineage>
        <taxon>Bacteria</taxon>
        <taxon>Bacillati</taxon>
        <taxon>Actinomycetota</taxon>
        <taxon>Actinomycetes</taxon>
        <taxon>Actinomycetales</taxon>
        <taxon>Actinomycetaceae</taxon>
        <taxon>Mobiluncus</taxon>
    </lineage>
</organism>
<evidence type="ECO:0000256" key="7">
    <source>
        <dbReference type="RuleBase" id="RU363032"/>
    </source>
</evidence>